<evidence type="ECO:0000256" key="5">
    <source>
        <dbReference type="SAM" id="Phobius"/>
    </source>
</evidence>
<keyword evidence="4 5" id="KW-0472">Membrane</keyword>
<dbReference type="Pfam" id="PF07291">
    <property type="entry name" value="MauE"/>
    <property type="match status" value="1"/>
</dbReference>
<dbReference type="InterPro" id="IPR009908">
    <property type="entry name" value="Methylamine_util_MauE"/>
</dbReference>
<comment type="subcellular location">
    <subcellularLocation>
        <location evidence="1">Membrane</location>
        <topology evidence="1">Multi-pass membrane protein</topology>
    </subcellularLocation>
</comment>
<protein>
    <submittedName>
        <fullName evidence="7">MauE/DoxX family redox-associated membrane protein</fullName>
    </submittedName>
</protein>
<accession>A0ABW4GCZ2</accession>
<dbReference type="EMBL" id="JBHUCM010000018">
    <property type="protein sequence ID" value="MFD1539996.1"/>
    <property type="molecule type" value="Genomic_DNA"/>
</dbReference>
<evidence type="ECO:0000313" key="7">
    <source>
        <dbReference type="EMBL" id="MFD1539996.1"/>
    </source>
</evidence>
<dbReference type="RefSeq" id="WP_219533669.1">
    <property type="nucleotide sequence ID" value="NZ_JBHUCM010000018.1"/>
</dbReference>
<gene>
    <name evidence="7" type="ORF">ACFSJ0_23285</name>
</gene>
<organism evidence="7 8">
    <name type="scientific">Nonomuraea guangzhouensis</name>
    <dbReference type="NCBI Taxonomy" id="1291555"/>
    <lineage>
        <taxon>Bacteria</taxon>
        <taxon>Bacillati</taxon>
        <taxon>Actinomycetota</taxon>
        <taxon>Actinomycetes</taxon>
        <taxon>Streptosporangiales</taxon>
        <taxon>Streptosporangiaceae</taxon>
        <taxon>Nonomuraea</taxon>
    </lineage>
</organism>
<evidence type="ECO:0000256" key="4">
    <source>
        <dbReference type="ARBA" id="ARBA00023136"/>
    </source>
</evidence>
<feature type="transmembrane region" description="Helical" evidence="5">
    <location>
        <begin position="40"/>
        <end position="61"/>
    </location>
</feature>
<name>A0ABW4GCZ2_9ACTN</name>
<keyword evidence="8" id="KW-1185">Reference proteome</keyword>
<evidence type="ECO:0000313" key="8">
    <source>
        <dbReference type="Proteomes" id="UP001597097"/>
    </source>
</evidence>
<evidence type="ECO:0000256" key="2">
    <source>
        <dbReference type="ARBA" id="ARBA00022692"/>
    </source>
</evidence>
<feature type="transmembrane region" description="Helical" evidence="5">
    <location>
        <begin position="68"/>
        <end position="89"/>
    </location>
</feature>
<feature type="domain" description="Methylamine utilisation protein MauE" evidence="6">
    <location>
        <begin position="3"/>
        <end position="130"/>
    </location>
</feature>
<keyword evidence="2 5" id="KW-0812">Transmembrane</keyword>
<reference evidence="8" key="1">
    <citation type="journal article" date="2019" name="Int. J. Syst. Evol. Microbiol.">
        <title>The Global Catalogue of Microorganisms (GCM) 10K type strain sequencing project: providing services to taxonomists for standard genome sequencing and annotation.</title>
        <authorList>
            <consortium name="The Broad Institute Genomics Platform"/>
            <consortium name="The Broad Institute Genome Sequencing Center for Infectious Disease"/>
            <person name="Wu L."/>
            <person name="Ma J."/>
        </authorList>
    </citation>
    <scope>NUCLEOTIDE SEQUENCE [LARGE SCALE GENOMIC DNA]</scope>
    <source>
        <strain evidence="8">CGMCC 1.15399</strain>
    </source>
</reference>
<evidence type="ECO:0000256" key="3">
    <source>
        <dbReference type="ARBA" id="ARBA00022989"/>
    </source>
</evidence>
<evidence type="ECO:0000256" key="1">
    <source>
        <dbReference type="ARBA" id="ARBA00004141"/>
    </source>
</evidence>
<evidence type="ECO:0000259" key="6">
    <source>
        <dbReference type="Pfam" id="PF07291"/>
    </source>
</evidence>
<sequence length="179" mass="18572">MTTVARLVLGGVLIAAGWLKIGNPSDSVVAVKAYQLLPDSLATTVGYGLPILEIVVGVLLVVGLMTRVAGVVGALLMFAFVFGIAWAWAHGLRIDCGCFGGGGQLGAGQQPAYLLDILRDFGLVVLGAWTVRFAPGHFALDSALGLAGGERVYRQDVHEQGVHEQGVHGQGVHGQGEMG</sequence>
<proteinExistence type="predicted"/>
<keyword evidence="3 5" id="KW-1133">Transmembrane helix</keyword>
<dbReference type="Proteomes" id="UP001597097">
    <property type="component" value="Unassembled WGS sequence"/>
</dbReference>
<comment type="caution">
    <text evidence="7">The sequence shown here is derived from an EMBL/GenBank/DDBJ whole genome shotgun (WGS) entry which is preliminary data.</text>
</comment>